<gene>
    <name evidence="1" type="ORF">J42TS3_26480</name>
</gene>
<reference evidence="1 2" key="1">
    <citation type="submission" date="2021-03" db="EMBL/GenBank/DDBJ databases">
        <title>Antimicrobial resistance genes in bacteria isolated from Japanese honey, and their potential for conferring macrolide and lincosamide resistance in the American foulbrood pathogen Paenibacillus larvae.</title>
        <authorList>
            <person name="Okamoto M."/>
            <person name="Kumagai M."/>
            <person name="Kanamori H."/>
            <person name="Takamatsu D."/>
        </authorList>
    </citation>
    <scope>NUCLEOTIDE SEQUENCE [LARGE SCALE GENOMIC DNA]</scope>
    <source>
        <strain evidence="1 2">J42TS3</strain>
    </source>
</reference>
<evidence type="ECO:0000313" key="2">
    <source>
        <dbReference type="Proteomes" id="UP000679992"/>
    </source>
</evidence>
<organism evidence="1 2">
    <name type="scientific">Paenibacillus vini</name>
    <dbReference type="NCBI Taxonomy" id="1476024"/>
    <lineage>
        <taxon>Bacteria</taxon>
        <taxon>Bacillati</taxon>
        <taxon>Bacillota</taxon>
        <taxon>Bacilli</taxon>
        <taxon>Bacillales</taxon>
        <taxon>Paenibacillaceae</taxon>
        <taxon>Paenibacillus</taxon>
    </lineage>
</organism>
<keyword evidence="2" id="KW-1185">Reference proteome</keyword>
<protein>
    <submittedName>
        <fullName evidence="1">Uncharacterized protein</fullName>
    </submittedName>
</protein>
<name>A0ABQ4MC96_9BACL</name>
<sequence length="115" mass="13495">MKFIHEGFACDVDTFYHNQDILIRFYDRTREQEESDIINLVFVDPGYGYLLIKNKGEHSALLSGFLDEDVFSTDEIVDAAISFIDNLSPDSKNKYMPYHIERFKKTSFVEYNGEY</sequence>
<comment type="caution">
    <text evidence="1">The sequence shown here is derived from an EMBL/GenBank/DDBJ whole genome shotgun (WGS) entry which is preliminary data.</text>
</comment>
<dbReference type="RefSeq" id="WP_213655118.1">
    <property type="nucleotide sequence ID" value="NZ_BOSL01000007.1"/>
</dbReference>
<proteinExistence type="predicted"/>
<dbReference type="Proteomes" id="UP000679992">
    <property type="component" value="Unassembled WGS sequence"/>
</dbReference>
<dbReference type="EMBL" id="BOSL01000007">
    <property type="protein sequence ID" value="GIP53613.1"/>
    <property type="molecule type" value="Genomic_DNA"/>
</dbReference>
<evidence type="ECO:0000313" key="1">
    <source>
        <dbReference type="EMBL" id="GIP53613.1"/>
    </source>
</evidence>
<accession>A0ABQ4MC96</accession>